<accession>A0A6A4STG3</accession>
<reference evidence="1 2" key="1">
    <citation type="submission" date="2019-06" db="EMBL/GenBank/DDBJ databases">
        <title>Draft genomes of female and male turbot (Scophthalmus maximus).</title>
        <authorList>
            <person name="Xu H."/>
            <person name="Xu X.-W."/>
            <person name="Shao C."/>
            <person name="Chen S."/>
        </authorList>
    </citation>
    <scope>NUCLEOTIDE SEQUENCE [LARGE SCALE GENOMIC DNA]</scope>
    <source>
        <strain evidence="1">Ysfricsl-2016a</strain>
        <tissue evidence="1">Blood</tissue>
    </source>
</reference>
<name>A0A6A4STG3_SCOMX</name>
<proteinExistence type="predicted"/>
<organism evidence="1 2">
    <name type="scientific">Scophthalmus maximus</name>
    <name type="common">Turbot</name>
    <name type="synonym">Psetta maxima</name>
    <dbReference type="NCBI Taxonomy" id="52904"/>
    <lineage>
        <taxon>Eukaryota</taxon>
        <taxon>Metazoa</taxon>
        <taxon>Chordata</taxon>
        <taxon>Craniata</taxon>
        <taxon>Vertebrata</taxon>
        <taxon>Euteleostomi</taxon>
        <taxon>Actinopterygii</taxon>
        <taxon>Neopterygii</taxon>
        <taxon>Teleostei</taxon>
        <taxon>Neoteleostei</taxon>
        <taxon>Acanthomorphata</taxon>
        <taxon>Carangaria</taxon>
        <taxon>Pleuronectiformes</taxon>
        <taxon>Pleuronectoidei</taxon>
        <taxon>Scophthalmidae</taxon>
        <taxon>Scophthalmus</taxon>
    </lineage>
</organism>
<dbReference type="AlphaFoldDB" id="A0A6A4STG3"/>
<sequence length="148" mass="16739">MRPLSRALLLKGLRRNPTPNRKRSSAPLQQTGAAPAFTKPELALKNLDINRQASVTGMVFYLTITVKHFESRHVTAEFINHLHISSAVKNKHALVSAVKASRLRGDLQTVKTRRVYTETIKRQTEKNLRYVQLFLIVKPAATVLDEVE</sequence>
<comment type="caution">
    <text evidence="1">The sequence shown here is derived from an EMBL/GenBank/DDBJ whole genome shotgun (WGS) entry which is preliminary data.</text>
</comment>
<dbReference type="Proteomes" id="UP000438429">
    <property type="component" value="Unassembled WGS sequence"/>
</dbReference>
<dbReference type="EMBL" id="VEVO01000010">
    <property type="protein sequence ID" value="KAF0036727.1"/>
    <property type="molecule type" value="Genomic_DNA"/>
</dbReference>
<evidence type="ECO:0000313" key="1">
    <source>
        <dbReference type="EMBL" id="KAF0036727.1"/>
    </source>
</evidence>
<protein>
    <submittedName>
        <fullName evidence="1">Uncharacterized protein</fullName>
    </submittedName>
</protein>
<gene>
    <name evidence="1" type="ORF">F2P81_012039</name>
</gene>
<evidence type="ECO:0000313" key="2">
    <source>
        <dbReference type="Proteomes" id="UP000438429"/>
    </source>
</evidence>